<keyword evidence="1" id="KW-0472">Membrane</keyword>
<feature type="transmembrane region" description="Helical" evidence="1">
    <location>
        <begin position="94"/>
        <end position="115"/>
    </location>
</feature>
<feature type="transmembrane region" description="Helical" evidence="1">
    <location>
        <begin position="63"/>
        <end position="82"/>
    </location>
</feature>
<dbReference type="RefSeq" id="WP_256209803.1">
    <property type="nucleotide sequence ID" value="NZ_JBHUMJ010000003.1"/>
</dbReference>
<comment type="caution">
    <text evidence="2">The sequence shown here is derived from an EMBL/GenBank/DDBJ whole genome shotgun (WGS) entry which is preliminary data.</text>
</comment>
<feature type="transmembrane region" description="Helical" evidence="1">
    <location>
        <begin position="40"/>
        <end position="57"/>
    </location>
</feature>
<dbReference type="PANTHER" id="PTHR39164">
    <property type="entry name" value="PROTEIN CCDC"/>
    <property type="match status" value="1"/>
</dbReference>
<dbReference type="EMBL" id="JBHUMJ010000003">
    <property type="protein sequence ID" value="MFD2701786.1"/>
    <property type="molecule type" value="Genomic_DNA"/>
</dbReference>
<dbReference type="Pfam" id="PF07301">
    <property type="entry name" value="DUF1453"/>
    <property type="match status" value="1"/>
</dbReference>
<dbReference type="PANTHER" id="PTHR39164:SF1">
    <property type="entry name" value="PROTEIN CCDC"/>
    <property type="match status" value="1"/>
</dbReference>
<gene>
    <name evidence="2" type="ORF">ACFSVM_15085</name>
</gene>
<feature type="transmembrane region" description="Helical" evidence="1">
    <location>
        <begin position="6"/>
        <end position="28"/>
    </location>
</feature>
<evidence type="ECO:0000256" key="1">
    <source>
        <dbReference type="SAM" id="Phobius"/>
    </source>
</evidence>
<protein>
    <submittedName>
        <fullName evidence="2">CcdC family protein</fullName>
    </submittedName>
</protein>
<name>A0ABW5SPT4_9BACL</name>
<dbReference type="PIRSF" id="PIRSF021441">
    <property type="entry name" value="DUF1453"/>
    <property type="match status" value="1"/>
</dbReference>
<evidence type="ECO:0000313" key="2">
    <source>
        <dbReference type="EMBL" id="MFD2701786.1"/>
    </source>
</evidence>
<evidence type="ECO:0000313" key="3">
    <source>
        <dbReference type="Proteomes" id="UP001597540"/>
    </source>
</evidence>
<reference evidence="3" key="1">
    <citation type="journal article" date="2019" name="Int. J. Syst. Evol. Microbiol.">
        <title>The Global Catalogue of Microorganisms (GCM) 10K type strain sequencing project: providing services to taxonomists for standard genome sequencing and annotation.</title>
        <authorList>
            <consortium name="The Broad Institute Genomics Platform"/>
            <consortium name="The Broad Institute Genome Sequencing Center for Infectious Disease"/>
            <person name="Wu L."/>
            <person name="Ma J."/>
        </authorList>
    </citation>
    <scope>NUCLEOTIDE SEQUENCE [LARGE SCALE GENOMIC DNA]</scope>
    <source>
        <strain evidence="3">KCTC 33849</strain>
    </source>
</reference>
<feature type="transmembrane region" description="Helical" evidence="1">
    <location>
        <begin position="121"/>
        <end position="142"/>
    </location>
</feature>
<organism evidence="2 3">
    <name type="scientific">Paenibacillus shunpengii</name>
    <dbReference type="NCBI Taxonomy" id="2054424"/>
    <lineage>
        <taxon>Bacteria</taxon>
        <taxon>Bacillati</taxon>
        <taxon>Bacillota</taxon>
        <taxon>Bacilli</taxon>
        <taxon>Bacillales</taxon>
        <taxon>Paenibacillaceae</taxon>
        <taxon>Paenibacillus</taxon>
    </lineage>
</organism>
<proteinExistence type="predicted"/>
<accession>A0ABW5SPT4</accession>
<sequence length="166" mass="18937">MAINSSFLQIAATVGMIFIAVSAIFIRMKAANRPINKKRIIIPPLGMSTGFLMFVVPETHIPWLWALIAFLVGWFIFSYPLIKSTKFEVRDGEVFVTSSKSFMFILVGLLIVRLVLHEVVYQYITVVQTGAVFFILAFGMLLHWRLYMLKHYNETYGSAFESSAKQ</sequence>
<keyword evidence="1" id="KW-1133">Transmembrane helix</keyword>
<keyword evidence="3" id="KW-1185">Reference proteome</keyword>
<dbReference type="InterPro" id="IPR058247">
    <property type="entry name" value="DUF1453"/>
</dbReference>
<keyword evidence="1" id="KW-0812">Transmembrane</keyword>
<dbReference type="InterPro" id="IPR031306">
    <property type="entry name" value="CcdC"/>
</dbReference>
<dbReference type="Proteomes" id="UP001597540">
    <property type="component" value="Unassembled WGS sequence"/>
</dbReference>